<reference evidence="2 3" key="1">
    <citation type="submission" date="2014-11" db="EMBL/GenBank/DDBJ databases">
        <authorList>
            <person name="Park G.-S."/>
            <person name="Hong S.-J."/>
            <person name="Jung B.K."/>
            <person name="Khan A.R."/>
            <person name="Kwak Y."/>
            <person name="Shin J.-H."/>
        </authorList>
    </citation>
    <scope>NUCLEOTIDE SEQUENCE [LARGE SCALE GENOMIC DNA]</scope>
    <source>
        <strain evidence="2 3">DSM 27622</strain>
    </source>
</reference>
<dbReference type="PANTHER" id="PTHR43689">
    <property type="entry name" value="HYDROLASE"/>
    <property type="match status" value="1"/>
</dbReference>
<dbReference type="KEGG" id="cgn:OK18_13530"/>
<dbReference type="PANTHER" id="PTHR43689:SF8">
    <property type="entry name" value="ALPHA_BETA-HYDROLASES SUPERFAMILY PROTEIN"/>
    <property type="match status" value="1"/>
</dbReference>
<name>A0A0G3M4D0_CHRGL</name>
<dbReference type="Pfam" id="PF00561">
    <property type="entry name" value="Abhydrolase_1"/>
    <property type="match status" value="1"/>
</dbReference>
<dbReference type="STRING" id="1324352.OK18_13530"/>
<dbReference type="AlphaFoldDB" id="A0A0G3M4D0"/>
<evidence type="ECO:0000259" key="1">
    <source>
        <dbReference type="Pfam" id="PF00561"/>
    </source>
</evidence>
<dbReference type="InterPro" id="IPR000073">
    <property type="entry name" value="AB_hydrolase_1"/>
</dbReference>
<sequence length="256" mass="29148">MGGRIIEVKGKKLYTEHNYSFENRPTIVFLHDSLGSVQLWRDFPAELSDATNCNVLVYDRLGYGRSYPMPTHERPVNYMELEADLLNDLLIRLDIDNAILFGHSDGGTIALITAAKYPEKVEAIICEAGHIFVEEVTLKGVYAAWEAYKTTNLPERLQKYHGDKVETLFKAWTETWTRDDYRNWNIEYLLKNITCPLLFIQGEADEYGTLDQVEKTISQVSGSAEKYIIPGIGHTPHKEAPEQVLEKAADFISKNS</sequence>
<dbReference type="InterPro" id="IPR029058">
    <property type="entry name" value="AB_hydrolase_fold"/>
</dbReference>
<dbReference type="SUPFAM" id="SSF53474">
    <property type="entry name" value="alpha/beta-Hydrolases"/>
    <property type="match status" value="1"/>
</dbReference>
<dbReference type="GO" id="GO:0016787">
    <property type="term" value="F:hydrolase activity"/>
    <property type="evidence" value="ECO:0007669"/>
    <property type="project" value="UniProtKB-KW"/>
</dbReference>
<dbReference type="EMBL" id="CP009928">
    <property type="protein sequence ID" value="AKK73485.1"/>
    <property type="molecule type" value="Genomic_DNA"/>
</dbReference>
<keyword evidence="2" id="KW-0378">Hydrolase</keyword>
<dbReference type="Proteomes" id="UP000035213">
    <property type="component" value="Chromosome"/>
</dbReference>
<dbReference type="RefSeq" id="WP_053328317.1">
    <property type="nucleotide sequence ID" value="NZ_CP009928.1"/>
</dbReference>
<feature type="domain" description="AB hydrolase-1" evidence="1">
    <location>
        <begin position="25"/>
        <end position="148"/>
    </location>
</feature>
<dbReference type="PRINTS" id="PR00111">
    <property type="entry name" value="ABHYDROLASE"/>
</dbReference>
<evidence type="ECO:0000313" key="2">
    <source>
        <dbReference type="EMBL" id="AKK73485.1"/>
    </source>
</evidence>
<accession>A0A0G3M4D0</accession>
<dbReference type="Gene3D" id="3.40.50.1820">
    <property type="entry name" value="alpha/beta hydrolase"/>
    <property type="match status" value="1"/>
</dbReference>
<proteinExistence type="predicted"/>
<gene>
    <name evidence="2" type="ORF">OK18_13530</name>
</gene>
<evidence type="ECO:0000313" key="3">
    <source>
        <dbReference type="Proteomes" id="UP000035213"/>
    </source>
</evidence>
<organism evidence="2 3">
    <name type="scientific">Chryseobacterium gallinarum</name>
    <dbReference type="NCBI Taxonomy" id="1324352"/>
    <lineage>
        <taxon>Bacteria</taxon>
        <taxon>Pseudomonadati</taxon>
        <taxon>Bacteroidota</taxon>
        <taxon>Flavobacteriia</taxon>
        <taxon>Flavobacteriales</taxon>
        <taxon>Weeksellaceae</taxon>
        <taxon>Chryseobacterium group</taxon>
        <taxon>Chryseobacterium</taxon>
    </lineage>
</organism>
<dbReference type="PATRIC" id="fig|1324352.5.peg.2807"/>
<dbReference type="OrthoDB" id="135231at2"/>
<protein>
    <submittedName>
        <fullName evidence="2">Alpha/beta hydrolase</fullName>
    </submittedName>
</protein>